<gene>
    <name evidence="2" type="ORF">BofuT4_P032040.1</name>
</gene>
<dbReference type="InParanoid" id="G2Y9Q2"/>
<accession>G2Y9Q2</accession>
<protein>
    <submittedName>
        <fullName evidence="2">Uncharacterized protein</fullName>
    </submittedName>
</protein>
<evidence type="ECO:0000313" key="3">
    <source>
        <dbReference type="Proteomes" id="UP000008177"/>
    </source>
</evidence>
<evidence type="ECO:0000256" key="1">
    <source>
        <dbReference type="SAM" id="SignalP"/>
    </source>
</evidence>
<keyword evidence="1" id="KW-0732">Signal</keyword>
<evidence type="ECO:0000313" key="2">
    <source>
        <dbReference type="EMBL" id="CCD49328.1"/>
    </source>
</evidence>
<dbReference type="OrthoDB" id="3544297at2759"/>
<proteinExistence type="predicted"/>
<name>G2Y9Q2_BOTF4</name>
<reference evidence="3" key="1">
    <citation type="journal article" date="2011" name="PLoS Genet.">
        <title>Genomic analysis of the necrotrophic fungal pathogens Sclerotinia sclerotiorum and Botrytis cinerea.</title>
        <authorList>
            <person name="Amselem J."/>
            <person name="Cuomo C.A."/>
            <person name="van Kan J.A."/>
            <person name="Viaud M."/>
            <person name="Benito E.P."/>
            <person name="Couloux A."/>
            <person name="Coutinho P.M."/>
            <person name="de Vries R.P."/>
            <person name="Dyer P.S."/>
            <person name="Fillinger S."/>
            <person name="Fournier E."/>
            <person name="Gout L."/>
            <person name="Hahn M."/>
            <person name="Kohn L."/>
            <person name="Lapalu N."/>
            <person name="Plummer K.M."/>
            <person name="Pradier J.M."/>
            <person name="Quevillon E."/>
            <person name="Sharon A."/>
            <person name="Simon A."/>
            <person name="ten Have A."/>
            <person name="Tudzynski B."/>
            <person name="Tudzynski P."/>
            <person name="Wincker P."/>
            <person name="Andrew M."/>
            <person name="Anthouard V."/>
            <person name="Beever R.E."/>
            <person name="Beffa R."/>
            <person name="Benoit I."/>
            <person name="Bouzid O."/>
            <person name="Brault B."/>
            <person name="Chen Z."/>
            <person name="Choquer M."/>
            <person name="Collemare J."/>
            <person name="Cotton P."/>
            <person name="Danchin E.G."/>
            <person name="Da Silva C."/>
            <person name="Gautier A."/>
            <person name="Giraud C."/>
            <person name="Giraud T."/>
            <person name="Gonzalez C."/>
            <person name="Grossetete S."/>
            <person name="Guldener U."/>
            <person name="Henrissat B."/>
            <person name="Howlett B.J."/>
            <person name="Kodira C."/>
            <person name="Kretschmer M."/>
            <person name="Lappartient A."/>
            <person name="Leroch M."/>
            <person name="Levis C."/>
            <person name="Mauceli E."/>
            <person name="Neuveglise C."/>
            <person name="Oeser B."/>
            <person name="Pearson M."/>
            <person name="Poulain J."/>
            <person name="Poussereau N."/>
            <person name="Quesneville H."/>
            <person name="Rascle C."/>
            <person name="Schumacher J."/>
            <person name="Segurens B."/>
            <person name="Sexton A."/>
            <person name="Silva E."/>
            <person name="Sirven C."/>
            <person name="Soanes D.M."/>
            <person name="Talbot N.J."/>
            <person name="Templeton M."/>
            <person name="Yandava C."/>
            <person name="Yarden O."/>
            <person name="Zeng Q."/>
            <person name="Rollins J.A."/>
            <person name="Lebrun M.H."/>
            <person name="Dickman M."/>
        </authorList>
    </citation>
    <scope>NUCLEOTIDE SEQUENCE [LARGE SCALE GENOMIC DNA]</scope>
    <source>
        <strain evidence="3">T4</strain>
    </source>
</reference>
<organism evidence="2 3">
    <name type="scientific">Botryotinia fuckeliana (strain T4)</name>
    <name type="common">Noble rot fungus</name>
    <name type="synonym">Botrytis cinerea</name>
    <dbReference type="NCBI Taxonomy" id="999810"/>
    <lineage>
        <taxon>Eukaryota</taxon>
        <taxon>Fungi</taxon>
        <taxon>Dikarya</taxon>
        <taxon>Ascomycota</taxon>
        <taxon>Pezizomycotina</taxon>
        <taxon>Leotiomycetes</taxon>
        <taxon>Helotiales</taxon>
        <taxon>Sclerotiniaceae</taxon>
        <taxon>Botrytis</taxon>
    </lineage>
</organism>
<feature type="signal peptide" evidence="1">
    <location>
        <begin position="1"/>
        <end position="21"/>
    </location>
</feature>
<dbReference type="AlphaFoldDB" id="G2Y9Q2"/>
<dbReference type="HOGENOM" id="CLU_093526_0_0_1"/>
<dbReference type="EMBL" id="FQ790300">
    <property type="protein sequence ID" value="CCD49328.1"/>
    <property type="molecule type" value="Genomic_DNA"/>
</dbReference>
<sequence>MFRFTTTITLAILYLSAPSLSRPIPRTEKGELINIGIQLIPGLDIGVNVGRGDNIVDVNLKSMHLPSIPCTNTQKSIATAGVELPLIDRNMKIKRVDPPTLPNTAGPVIAIDLSIPSLSSTSPPTSTSTSDFVGSITAKDSSIPKSSIASKSTSANIYSRRLHTHHRTLATDPPPTIIIETIPISTNRPKIKHTHHRLTKTSQAIQYTSVHPHPLPAQTLFKRLETTKSLTINSHTAKSMVTSISPSQTRFPIVPVDSIS</sequence>
<dbReference type="Proteomes" id="UP000008177">
    <property type="component" value="Unplaced contigs"/>
</dbReference>
<feature type="chain" id="PRO_5003440395" evidence="1">
    <location>
        <begin position="22"/>
        <end position="260"/>
    </location>
</feature>